<keyword evidence="4" id="KW-1003">Cell membrane</keyword>
<comment type="subcellular location">
    <subcellularLocation>
        <location evidence="1">Cell membrane</location>
        <topology evidence="1">Single-pass membrane protein</topology>
    </subcellularLocation>
</comment>
<feature type="region of interest" description="Disordered" evidence="10">
    <location>
        <begin position="92"/>
        <end position="153"/>
    </location>
</feature>
<evidence type="ECO:0000256" key="7">
    <source>
        <dbReference type="ARBA" id="ARBA00022989"/>
    </source>
</evidence>
<evidence type="ECO:0000256" key="6">
    <source>
        <dbReference type="ARBA" id="ARBA00022927"/>
    </source>
</evidence>
<proteinExistence type="inferred from homology"/>
<evidence type="ECO:0000256" key="8">
    <source>
        <dbReference type="ARBA" id="ARBA00023010"/>
    </source>
</evidence>
<keyword evidence="3" id="KW-0813">Transport</keyword>
<evidence type="ECO:0000313" key="12">
    <source>
        <dbReference type="EMBL" id="GAA3960791.1"/>
    </source>
</evidence>
<evidence type="ECO:0000256" key="5">
    <source>
        <dbReference type="ARBA" id="ARBA00022692"/>
    </source>
</evidence>
<comment type="similarity">
    <text evidence="2">Belongs to the YajC family.</text>
</comment>
<evidence type="ECO:0000256" key="2">
    <source>
        <dbReference type="ARBA" id="ARBA00006742"/>
    </source>
</evidence>
<evidence type="ECO:0000256" key="11">
    <source>
        <dbReference type="SAM" id="Phobius"/>
    </source>
</evidence>
<keyword evidence="13" id="KW-1185">Reference proteome</keyword>
<dbReference type="Pfam" id="PF02699">
    <property type="entry name" value="YajC"/>
    <property type="match status" value="1"/>
</dbReference>
<protein>
    <recommendedName>
        <fullName evidence="14">Preprotein translocase subunit YajC</fullName>
    </recommendedName>
</protein>
<dbReference type="InterPro" id="IPR003849">
    <property type="entry name" value="Preprotein_translocase_YajC"/>
</dbReference>
<evidence type="ECO:0000256" key="4">
    <source>
        <dbReference type="ARBA" id="ARBA00022475"/>
    </source>
</evidence>
<accession>A0ABP7P735</accession>
<comment type="caution">
    <text evidence="12">The sequence shown here is derived from an EMBL/GenBank/DDBJ whole genome shotgun (WGS) entry which is preliminary data.</text>
</comment>
<dbReference type="PANTHER" id="PTHR33909">
    <property type="entry name" value="SEC TRANSLOCON ACCESSORY COMPLEX SUBUNIT YAJC"/>
    <property type="match status" value="1"/>
</dbReference>
<evidence type="ECO:0000256" key="9">
    <source>
        <dbReference type="ARBA" id="ARBA00023136"/>
    </source>
</evidence>
<evidence type="ECO:0000256" key="1">
    <source>
        <dbReference type="ARBA" id="ARBA00004162"/>
    </source>
</evidence>
<evidence type="ECO:0000256" key="10">
    <source>
        <dbReference type="SAM" id="MobiDB-lite"/>
    </source>
</evidence>
<dbReference type="PANTHER" id="PTHR33909:SF1">
    <property type="entry name" value="SEC TRANSLOCON ACCESSORY COMPLEX SUBUNIT YAJC"/>
    <property type="match status" value="1"/>
</dbReference>
<evidence type="ECO:0008006" key="14">
    <source>
        <dbReference type="Google" id="ProtNLM"/>
    </source>
</evidence>
<dbReference type="EMBL" id="BAAAZW010000005">
    <property type="protein sequence ID" value="GAA3960791.1"/>
    <property type="molecule type" value="Genomic_DNA"/>
</dbReference>
<keyword evidence="9 11" id="KW-0472">Membrane</keyword>
<keyword evidence="6" id="KW-0653">Protein transport</keyword>
<keyword evidence="8" id="KW-0811">Translocation</keyword>
<name>A0ABP7P735_9ACTN</name>
<gene>
    <name evidence="12" type="ORF">GCM10022231_21040</name>
</gene>
<feature type="transmembrane region" description="Helical" evidence="11">
    <location>
        <begin position="6"/>
        <end position="24"/>
    </location>
</feature>
<keyword evidence="7 11" id="KW-1133">Transmembrane helix</keyword>
<reference evidence="13" key="1">
    <citation type="journal article" date="2019" name="Int. J. Syst. Evol. Microbiol.">
        <title>The Global Catalogue of Microorganisms (GCM) 10K type strain sequencing project: providing services to taxonomists for standard genome sequencing and annotation.</title>
        <authorList>
            <consortium name="The Broad Institute Genomics Platform"/>
            <consortium name="The Broad Institute Genome Sequencing Center for Infectious Disease"/>
            <person name="Wu L."/>
            <person name="Ma J."/>
        </authorList>
    </citation>
    <scope>NUCLEOTIDE SEQUENCE [LARGE SCALE GENOMIC DNA]</scope>
    <source>
        <strain evidence="13">JCM 16923</strain>
    </source>
</reference>
<dbReference type="SMART" id="SM01323">
    <property type="entry name" value="YajC"/>
    <property type="match status" value="1"/>
</dbReference>
<evidence type="ECO:0000256" key="3">
    <source>
        <dbReference type="ARBA" id="ARBA00022448"/>
    </source>
</evidence>
<keyword evidence="5 11" id="KW-0812">Transmembrane</keyword>
<sequence length="153" mass="16026">MERMDGLFLPLILALAVAFLFISFRNQKKRTAAMAELKAQAVPGARVQLSCGLFGTLHSDDGGDTVDVEIAPGVITTWNRLAIREVVAEQPAPGLDDLDDSVAGDSVPDDASSIFGDDAPAGENPADENPAGTEDVASDDSPVSPDDNDSKDK</sequence>
<evidence type="ECO:0000313" key="13">
    <source>
        <dbReference type="Proteomes" id="UP001418444"/>
    </source>
</evidence>
<dbReference type="Proteomes" id="UP001418444">
    <property type="component" value="Unassembled WGS sequence"/>
</dbReference>
<organism evidence="12 13">
    <name type="scientific">Gordonia caeni</name>
    <dbReference type="NCBI Taxonomy" id="1007097"/>
    <lineage>
        <taxon>Bacteria</taxon>
        <taxon>Bacillati</taxon>
        <taxon>Actinomycetota</taxon>
        <taxon>Actinomycetes</taxon>
        <taxon>Mycobacteriales</taxon>
        <taxon>Gordoniaceae</taxon>
        <taxon>Gordonia</taxon>
    </lineage>
</organism>